<evidence type="ECO:0000259" key="2">
    <source>
        <dbReference type="PROSITE" id="PS51746"/>
    </source>
</evidence>
<dbReference type="CDD" id="cd00143">
    <property type="entry name" value="PP2Cc"/>
    <property type="match status" value="1"/>
</dbReference>
<reference evidence="4" key="1">
    <citation type="submission" date="2018-09" db="EMBL/GenBank/DDBJ databases">
        <authorList>
            <person name="Zhu H."/>
        </authorList>
    </citation>
    <scope>NUCLEOTIDE SEQUENCE [LARGE SCALE GENOMIC DNA]</scope>
    <source>
        <strain evidence="4">K1W22B-1</strain>
    </source>
</reference>
<dbReference type="PROSITE" id="PS51746">
    <property type="entry name" value="PPM_2"/>
    <property type="match status" value="1"/>
</dbReference>
<feature type="region of interest" description="Disordered" evidence="1">
    <location>
        <begin position="240"/>
        <end position="259"/>
    </location>
</feature>
<dbReference type="Proteomes" id="UP000276542">
    <property type="component" value="Unassembled WGS sequence"/>
</dbReference>
<comment type="caution">
    <text evidence="3">The sequence shown here is derived from an EMBL/GenBank/DDBJ whole genome shotgun (WGS) entry which is preliminary data.</text>
</comment>
<accession>A0A3A5HIP2</accession>
<evidence type="ECO:0000256" key="1">
    <source>
        <dbReference type="SAM" id="MobiDB-lite"/>
    </source>
</evidence>
<dbReference type="Pfam" id="PF13672">
    <property type="entry name" value="PP2C_2"/>
    <property type="match status" value="1"/>
</dbReference>
<dbReference type="InterPro" id="IPR015655">
    <property type="entry name" value="PP2C"/>
</dbReference>
<proteinExistence type="predicted"/>
<dbReference type="InterPro" id="IPR036457">
    <property type="entry name" value="PPM-type-like_dom_sf"/>
</dbReference>
<dbReference type="AlphaFoldDB" id="A0A3A5HIP2"/>
<dbReference type="EMBL" id="QYRP01000002">
    <property type="protein sequence ID" value="RJS47760.1"/>
    <property type="molecule type" value="Genomic_DNA"/>
</dbReference>
<protein>
    <submittedName>
        <fullName evidence="3">Serine/threonine-protein phosphatase</fullName>
    </submittedName>
</protein>
<dbReference type="OrthoDB" id="9801841at2"/>
<organism evidence="3 4">
    <name type="scientific">Nocardioides cavernaquae</name>
    <dbReference type="NCBI Taxonomy" id="2321396"/>
    <lineage>
        <taxon>Bacteria</taxon>
        <taxon>Bacillati</taxon>
        <taxon>Actinomycetota</taxon>
        <taxon>Actinomycetes</taxon>
        <taxon>Propionibacteriales</taxon>
        <taxon>Nocardioidaceae</taxon>
        <taxon>Nocardioides</taxon>
    </lineage>
</organism>
<dbReference type="SUPFAM" id="SSF81606">
    <property type="entry name" value="PP2C-like"/>
    <property type="match status" value="1"/>
</dbReference>
<evidence type="ECO:0000313" key="4">
    <source>
        <dbReference type="Proteomes" id="UP000276542"/>
    </source>
</evidence>
<dbReference type="SMART" id="SM00331">
    <property type="entry name" value="PP2C_SIG"/>
    <property type="match status" value="1"/>
</dbReference>
<dbReference type="Gene3D" id="3.60.40.10">
    <property type="entry name" value="PPM-type phosphatase domain"/>
    <property type="match status" value="1"/>
</dbReference>
<keyword evidence="4" id="KW-1185">Reference proteome</keyword>
<evidence type="ECO:0000313" key="3">
    <source>
        <dbReference type="EMBL" id="RJS47760.1"/>
    </source>
</evidence>
<gene>
    <name evidence="3" type="ORF">D4739_03515</name>
</gene>
<dbReference type="GO" id="GO:0004722">
    <property type="term" value="F:protein serine/threonine phosphatase activity"/>
    <property type="evidence" value="ECO:0007669"/>
    <property type="project" value="InterPro"/>
</dbReference>
<feature type="domain" description="PPM-type phosphatase" evidence="2">
    <location>
        <begin position="1"/>
        <end position="233"/>
    </location>
</feature>
<sequence>MGAASHVGAVRQVNEDACFAATHLALVADGMGGHARGDVASRLAIDPFRALGARTDLVPADIQRALAEANAGIVADAREHAEREGMGTTLAGIALVDYFGSPHWLVFNVGDSRVYRLGATAVSLLTHDHSEVQELVDVGRLTNEQARVHPLRNIVTRSLGTDPAPEVDVWLLPLAPDDVFLVCSDGLTNELDDATIAALGSVSSPTGDAAARLVAAAVEAGGRDNVTAVVVRVPRAATVEDPSQVATGPRSAHLSEESR</sequence>
<name>A0A3A5HIP2_9ACTN</name>
<dbReference type="PANTHER" id="PTHR47992">
    <property type="entry name" value="PROTEIN PHOSPHATASE"/>
    <property type="match status" value="1"/>
</dbReference>
<dbReference type="SMART" id="SM00332">
    <property type="entry name" value="PP2Cc"/>
    <property type="match status" value="1"/>
</dbReference>
<dbReference type="InterPro" id="IPR001932">
    <property type="entry name" value="PPM-type_phosphatase-like_dom"/>
</dbReference>